<gene>
    <name evidence="6" type="ORF">NEOLI_003042</name>
</gene>
<dbReference type="InterPro" id="IPR001680">
    <property type="entry name" value="WD40_rpt"/>
</dbReference>
<dbReference type="OrthoDB" id="2288928at2759"/>
<dbReference type="OMA" id="QAIHPTE"/>
<evidence type="ECO:0000256" key="2">
    <source>
        <dbReference type="ARBA" id="ARBA00022574"/>
    </source>
</evidence>
<dbReference type="InterPro" id="IPR015943">
    <property type="entry name" value="WD40/YVTN_repeat-like_dom_sf"/>
</dbReference>
<dbReference type="SMART" id="SM00320">
    <property type="entry name" value="WD40"/>
    <property type="match status" value="4"/>
</dbReference>
<keyword evidence="7" id="KW-1185">Reference proteome</keyword>
<keyword evidence="3" id="KW-0677">Repeat</keyword>
<protein>
    <submittedName>
        <fullName evidence="6">Putative WD repeat-containing protein</fullName>
    </submittedName>
</protein>
<evidence type="ECO:0000256" key="5">
    <source>
        <dbReference type="SAM" id="MobiDB-lite"/>
    </source>
</evidence>
<dbReference type="InterPro" id="IPR036322">
    <property type="entry name" value="WD40_repeat_dom_sf"/>
</dbReference>
<feature type="compositionally biased region" description="Basic and acidic residues" evidence="5">
    <location>
        <begin position="309"/>
        <end position="318"/>
    </location>
</feature>
<dbReference type="PANTHER" id="PTHR22652:SF0">
    <property type="entry name" value="NUCLEOPORIN NUP43"/>
    <property type="match status" value="1"/>
</dbReference>
<evidence type="ECO:0000256" key="4">
    <source>
        <dbReference type="ARBA" id="ARBA00023242"/>
    </source>
</evidence>
<organism evidence="6 7">
    <name type="scientific">Neolecta irregularis (strain DAH-3)</name>
    <dbReference type="NCBI Taxonomy" id="1198029"/>
    <lineage>
        <taxon>Eukaryota</taxon>
        <taxon>Fungi</taxon>
        <taxon>Dikarya</taxon>
        <taxon>Ascomycota</taxon>
        <taxon>Taphrinomycotina</taxon>
        <taxon>Neolectales</taxon>
        <taxon>Neolectaceae</taxon>
        <taxon>Neolecta</taxon>
    </lineage>
</organism>
<dbReference type="SUPFAM" id="SSF50978">
    <property type="entry name" value="WD40 repeat-like"/>
    <property type="match status" value="1"/>
</dbReference>
<dbReference type="AlphaFoldDB" id="A0A1U7LTZ1"/>
<evidence type="ECO:0000313" key="7">
    <source>
        <dbReference type="Proteomes" id="UP000186594"/>
    </source>
</evidence>
<evidence type="ECO:0000256" key="1">
    <source>
        <dbReference type="ARBA" id="ARBA00004123"/>
    </source>
</evidence>
<sequence length="328" mass="36375">MNTTIDFSSPVFSLLAHPRKSLFLTATLTGHVSLSQPSLQEPLWTTKRHRRPCRGLALDPEAASFASIGADKVVKIAELETGQVIWKDEKTTLHVRCGIVADRGRSELNAVCWLNQNIILTGDDAGVLQVWDTRTQKEARQCRIHDDYISSITPISAGHFICTSGDATLSHNSILTTFTRSEDQESQLLSSVFLNSRLYCGTDDGLLLVFHQDQFADQKDRIPVTLGEDIDCLALLDSDRIVLGKSDGGIEIFQGQNNVGHIGQCEESISCVSVLQDGRVITGAGSQVQIWNIDEDLGNPPRRKNKRQSKNDETHQRINNDQFFADMD</sequence>
<name>A0A1U7LTZ1_NEOID</name>
<dbReference type="STRING" id="1198029.A0A1U7LTZ1"/>
<dbReference type="Proteomes" id="UP000186594">
    <property type="component" value="Unassembled WGS sequence"/>
</dbReference>
<evidence type="ECO:0000256" key="3">
    <source>
        <dbReference type="ARBA" id="ARBA00022737"/>
    </source>
</evidence>
<evidence type="ECO:0000313" key="6">
    <source>
        <dbReference type="EMBL" id="OLL26140.1"/>
    </source>
</evidence>
<dbReference type="PANTHER" id="PTHR22652">
    <property type="entry name" value="NUCLEOPORIN NUP43"/>
    <property type="match status" value="1"/>
</dbReference>
<keyword evidence="4" id="KW-0539">Nucleus</keyword>
<feature type="region of interest" description="Disordered" evidence="5">
    <location>
        <begin position="295"/>
        <end position="328"/>
    </location>
</feature>
<comment type="caution">
    <text evidence="6">The sequence shown here is derived from an EMBL/GenBank/DDBJ whole genome shotgun (WGS) entry which is preliminary data.</text>
</comment>
<dbReference type="GO" id="GO:0031080">
    <property type="term" value="C:nuclear pore outer ring"/>
    <property type="evidence" value="ECO:0007669"/>
    <property type="project" value="TreeGrafter"/>
</dbReference>
<accession>A0A1U7LTZ1</accession>
<proteinExistence type="predicted"/>
<dbReference type="EMBL" id="LXFE01000238">
    <property type="protein sequence ID" value="OLL26140.1"/>
    <property type="molecule type" value="Genomic_DNA"/>
</dbReference>
<comment type="subcellular location">
    <subcellularLocation>
        <location evidence="1">Nucleus</location>
    </subcellularLocation>
</comment>
<dbReference type="Gene3D" id="2.130.10.10">
    <property type="entry name" value="YVTN repeat-like/Quinoprotein amine dehydrogenase"/>
    <property type="match status" value="2"/>
</dbReference>
<reference evidence="6 7" key="1">
    <citation type="submission" date="2016-04" db="EMBL/GenBank/DDBJ databases">
        <title>Evolutionary innovation and constraint leading to complex multicellularity in the Ascomycota.</title>
        <authorList>
            <person name="Cisse O."/>
            <person name="Nguyen A."/>
            <person name="Hewitt D.A."/>
            <person name="Jedd G."/>
            <person name="Stajich J.E."/>
        </authorList>
    </citation>
    <scope>NUCLEOTIDE SEQUENCE [LARGE SCALE GENOMIC DNA]</scope>
    <source>
        <strain evidence="6 7">DAH-3</strain>
    </source>
</reference>
<keyword evidence="2" id="KW-0853">WD repeat</keyword>